<dbReference type="PANTHER" id="PTHR13326">
    <property type="entry name" value="TRNA PSEUDOURIDINE SYNTHASE D"/>
    <property type="match status" value="1"/>
</dbReference>
<evidence type="ECO:0000259" key="4">
    <source>
        <dbReference type="PROSITE" id="PS50984"/>
    </source>
</evidence>
<comment type="caution">
    <text evidence="5">The sequence shown here is derived from an EMBL/GenBank/DDBJ whole genome shotgun (WGS) entry which is preliminary data.</text>
</comment>
<accession>A0A922CVC6</accession>
<reference evidence="5" key="1">
    <citation type="journal article" date="2016" name="Insect Biochem. Mol. Biol.">
        <title>Multifaceted biological insights from a draft genome sequence of the tobacco hornworm moth, Manduca sexta.</title>
        <authorList>
            <person name="Kanost M.R."/>
            <person name="Arrese E.L."/>
            <person name="Cao X."/>
            <person name="Chen Y.R."/>
            <person name="Chellapilla S."/>
            <person name="Goldsmith M.R."/>
            <person name="Grosse-Wilde E."/>
            <person name="Heckel D.G."/>
            <person name="Herndon N."/>
            <person name="Jiang H."/>
            <person name="Papanicolaou A."/>
            <person name="Qu J."/>
            <person name="Soulages J.L."/>
            <person name="Vogel H."/>
            <person name="Walters J."/>
            <person name="Waterhouse R.M."/>
            <person name="Ahn S.J."/>
            <person name="Almeida F.C."/>
            <person name="An C."/>
            <person name="Aqrawi P."/>
            <person name="Bretschneider A."/>
            <person name="Bryant W.B."/>
            <person name="Bucks S."/>
            <person name="Chao H."/>
            <person name="Chevignon G."/>
            <person name="Christen J.M."/>
            <person name="Clarke D.F."/>
            <person name="Dittmer N.T."/>
            <person name="Ferguson L.C.F."/>
            <person name="Garavelou S."/>
            <person name="Gordon K.H.J."/>
            <person name="Gunaratna R.T."/>
            <person name="Han Y."/>
            <person name="Hauser F."/>
            <person name="He Y."/>
            <person name="Heidel-Fischer H."/>
            <person name="Hirsh A."/>
            <person name="Hu Y."/>
            <person name="Jiang H."/>
            <person name="Kalra D."/>
            <person name="Klinner C."/>
            <person name="Konig C."/>
            <person name="Kovar C."/>
            <person name="Kroll A.R."/>
            <person name="Kuwar S.S."/>
            <person name="Lee S.L."/>
            <person name="Lehman R."/>
            <person name="Li K."/>
            <person name="Li Z."/>
            <person name="Liang H."/>
            <person name="Lovelace S."/>
            <person name="Lu Z."/>
            <person name="Mansfield J.H."/>
            <person name="McCulloch K.J."/>
            <person name="Mathew T."/>
            <person name="Morton B."/>
            <person name="Muzny D.M."/>
            <person name="Neunemann D."/>
            <person name="Ongeri F."/>
            <person name="Pauchet Y."/>
            <person name="Pu L.L."/>
            <person name="Pyrousis I."/>
            <person name="Rao X.J."/>
            <person name="Redding A."/>
            <person name="Roesel C."/>
            <person name="Sanchez-Gracia A."/>
            <person name="Schaack S."/>
            <person name="Shukla A."/>
            <person name="Tetreau G."/>
            <person name="Wang Y."/>
            <person name="Xiong G.H."/>
            <person name="Traut W."/>
            <person name="Walsh T.K."/>
            <person name="Worley K.C."/>
            <person name="Wu D."/>
            <person name="Wu W."/>
            <person name="Wu Y.Q."/>
            <person name="Zhang X."/>
            <person name="Zou Z."/>
            <person name="Zucker H."/>
            <person name="Briscoe A.D."/>
            <person name="Burmester T."/>
            <person name="Clem R.J."/>
            <person name="Feyereisen R."/>
            <person name="Grimmelikhuijzen C.J.P."/>
            <person name="Hamodrakas S.J."/>
            <person name="Hansson B.S."/>
            <person name="Huguet E."/>
            <person name="Jermiin L.S."/>
            <person name="Lan Q."/>
            <person name="Lehman H.K."/>
            <person name="Lorenzen M."/>
            <person name="Merzendorfer H."/>
            <person name="Michalopoulos I."/>
            <person name="Morton D.B."/>
            <person name="Muthukrishnan S."/>
            <person name="Oakeshott J.G."/>
            <person name="Palmer W."/>
            <person name="Park Y."/>
            <person name="Passarelli A.L."/>
            <person name="Rozas J."/>
            <person name="Schwartz L.M."/>
            <person name="Smith W."/>
            <person name="Southgate A."/>
            <person name="Vilcinskas A."/>
            <person name="Vogt R."/>
            <person name="Wang P."/>
            <person name="Werren J."/>
            <person name="Yu X.Q."/>
            <person name="Zhou J.J."/>
            <person name="Brown S.J."/>
            <person name="Scherer S.E."/>
            <person name="Richards S."/>
            <person name="Blissard G.W."/>
        </authorList>
    </citation>
    <scope>NUCLEOTIDE SEQUENCE</scope>
</reference>
<evidence type="ECO:0000256" key="1">
    <source>
        <dbReference type="ARBA" id="ARBA00022694"/>
    </source>
</evidence>
<evidence type="ECO:0000313" key="6">
    <source>
        <dbReference type="Proteomes" id="UP000791440"/>
    </source>
</evidence>
<feature type="compositionally biased region" description="Basic residues" evidence="3">
    <location>
        <begin position="17"/>
        <end position="33"/>
    </location>
</feature>
<feature type="domain" description="TRUD" evidence="4">
    <location>
        <begin position="340"/>
        <end position="380"/>
    </location>
</feature>
<feature type="compositionally biased region" description="Polar residues" evidence="3">
    <location>
        <begin position="1"/>
        <end position="11"/>
    </location>
</feature>
<comment type="catalytic activity">
    <reaction evidence="2">
        <text>a uridine in tRNA = a pseudouridine in tRNA</text>
        <dbReference type="Rhea" id="RHEA:54572"/>
        <dbReference type="Rhea" id="RHEA-COMP:13339"/>
        <dbReference type="Rhea" id="RHEA-COMP:13934"/>
        <dbReference type="ChEBI" id="CHEBI:65314"/>
        <dbReference type="ChEBI" id="CHEBI:65315"/>
    </reaction>
</comment>
<dbReference type="GO" id="GO:0005634">
    <property type="term" value="C:nucleus"/>
    <property type="evidence" value="ECO:0007669"/>
    <property type="project" value="TreeGrafter"/>
</dbReference>
<keyword evidence="1" id="KW-0819">tRNA processing</keyword>
<dbReference type="InterPro" id="IPR001656">
    <property type="entry name" value="PsdUridine_synth_TruD"/>
</dbReference>
<gene>
    <name evidence="5" type="ORF">O3G_MSEX011525</name>
</gene>
<proteinExistence type="predicted"/>
<reference evidence="5" key="2">
    <citation type="submission" date="2020-12" db="EMBL/GenBank/DDBJ databases">
        <authorList>
            <person name="Kanost M."/>
        </authorList>
    </citation>
    <scope>NUCLEOTIDE SEQUENCE</scope>
</reference>
<dbReference type="PANTHER" id="PTHR13326:SF31">
    <property type="entry name" value="PSEUDOURIDYLATE SYNTHASE 7 HOMOLOG"/>
    <property type="match status" value="1"/>
</dbReference>
<protein>
    <recommendedName>
        <fullName evidence="4">TRUD domain-containing protein</fullName>
    </recommendedName>
</protein>
<dbReference type="GO" id="GO:0008033">
    <property type="term" value="P:tRNA processing"/>
    <property type="evidence" value="ECO:0007669"/>
    <property type="project" value="UniProtKB-KW"/>
</dbReference>
<dbReference type="GO" id="GO:0003723">
    <property type="term" value="F:RNA binding"/>
    <property type="evidence" value="ECO:0007669"/>
    <property type="project" value="InterPro"/>
</dbReference>
<evidence type="ECO:0000256" key="2">
    <source>
        <dbReference type="ARBA" id="ARBA00036943"/>
    </source>
</evidence>
<feature type="region of interest" description="Disordered" evidence="3">
    <location>
        <begin position="1"/>
        <end position="59"/>
    </location>
</feature>
<dbReference type="EMBL" id="JH668631">
    <property type="protein sequence ID" value="KAG6459664.1"/>
    <property type="molecule type" value="Genomic_DNA"/>
</dbReference>
<evidence type="ECO:0000256" key="3">
    <source>
        <dbReference type="SAM" id="MobiDB-lite"/>
    </source>
</evidence>
<dbReference type="InterPro" id="IPR011760">
    <property type="entry name" value="PsdUridine_synth_TruD_insert"/>
</dbReference>
<keyword evidence="6" id="KW-1185">Reference proteome</keyword>
<sequence length="380" mass="43525">MSNEWNWNASQGGNRGGSHRGGFRRDSHRRMPRNPHFGYRKDGYHKQGGGNNMWDNRPPKREIPQLRLLESDIGVTEFVSDHKGFTGIIKSRYSDFQVSEINDDGKMAELTDMRSPQPPEEEKVDEDEDLLITKYNLEILPMETWDKINTLSVSQVKTNDVVEIDMTGVTKEQRTKIHDAVKKAFGAKIVGSTVNIDDKKFMRFTKYRKGVRVDNRIKWVWPAEYVHFIVHKENCDTLEAAARIAEALKLNGRPSMLGYAGTKDRRAKTSQWFSLRKVDPRKIAAGCSGLGNIHVGNYTFSKTHIKLGMLKGNRFRIVLRSIEEPDEEVDKACENLRSRGFINYYGLQRFGASVDIPTYEIGKQLLQANLKKVFNSQINI</sequence>
<evidence type="ECO:0000313" key="5">
    <source>
        <dbReference type="EMBL" id="KAG6459664.1"/>
    </source>
</evidence>
<dbReference type="Proteomes" id="UP000791440">
    <property type="component" value="Unassembled WGS sequence"/>
</dbReference>
<dbReference type="PROSITE" id="PS50984">
    <property type="entry name" value="TRUD"/>
    <property type="match status" value="1"/>
</dbReference>
<dbReference type="AlphaFoldDB" id="A0A922CVC6"/>
<dbReference type="GO" id="GO:0009982">
    <property type="term" value="F:pseudouridine synthase activity"/>
    <property type="evidence" value="ECO:0007669"/>
    <property type="project" value="InterPro"/>
</dbReference>
<name>A0A922CVC6_MANSE</name>
<dbReference type="GO" id="GO:0001522">
    <property type="term" value="P:pseudouridine synthesis"/>
    <property type="evidence" value="ECO:0007669"/>
    <property type="project" value="InterPro"/>
</dbReference>
<dbReference type="Pfam" id="PF01142">
    <property type="entry name" value="TruD"/>
    <property type="match status" value="1"/>
</dbReference>
<organism evidence="5 6">
    <name type="scientific">Manduca sexta</name>
    <name type="common">Tobacco hawkmoth</name>
    <name type="synonym">Tobacco hornworm</name>
    <dbReference type="NCBI Taxonomy" id="7130"/>
    <lineage>
        <taxon>Eukaryota</taxon>
        <taxon>Metazoa</taxon>
        <taxon>Ecdysozoa</taxon>
        <taxon>Arthropoda</taxon>
        <taxon>Hexapoda</taxon>
        <taxon>Insecta</taxon>
        <taxon>Pterygota</taxon>
        <taxon>Neoptera</taxon>
        <taxon>Endopterygota</taxon>
        <taxon>Lepidoptera</taxon>
        <taxon>Glossata</taxon>
        <taxon>Ditrysia</taxon>
        <taxon>Bombycoidea</taxon>
        <taxon>Sphingidae</taxon>
        <taxon>Sphinginae</taxon>
        <taxon>Sphingini</taxon>
        <taxon>Manduca</taxon>
    </lineage>
</organism>